<evidence type="ECO:0000256" key="3">
    <source>
        <dbReference type="ARBA" id="ARBA00022448"/>
    </source>
</evidence>
<evidence type="ECO:0000313" key="8">
    <source>
        <dbReference type="EMBL" id="OIQ76421.1"/>
    </source>
</evidence>
<proteinExistence type="inferred from homology"/>
<keyword evidence="6 7" id="KW-0472">Membrane</keyword>
<dbReference type="EMBL" id="MLJW01001873">
    <property type="protein sequence ID" value="OIQ76421.1"/>
    <property type="molecule type" value="Genomic_DNA"/>
</dbReference>
<dbReference type="PROSITE" id="PS50283">
    <property type="entry name" value="NA_SOLUT_SYMP_3"/>
    <property type="match status" value="1"/>
</dbReference>
<feature type="transmembrane region" description="Helical" evidence="7">
    <location>
        <begin position="242"/>
        <end position="265"/>
    </location>
</feature>
<evidence type="ECO:0000256" key="1">
    <source>
        <dbReference type="ARBA" id="ARBA00004141"/>
    </source>
</evidence>
<sequence length="513" mass="54700">MNIVATVVFICLFLFITALGFVSAHWRKGDMSHLHEWGLGGRRFGAWITWFLIGGDLYTAYTFIAVPALVFGAGALGFFALPYTVLVYPLVFAILPRLWVVARKHNYITASDFVAGRYGSPALALAIAVTGIVATMPYIALQLVGIQVVIGGLGFPAGNGLIGDIPLVIAFVILAAFTYTSGLRAPASIAVVKDLLVYITVLALIIVVPFKMGGFGAIFAAIPKEHLLLPPIKDGNTGLMSFYSTLAFGSALALMLYPHATTAVLSAKGPNTLRRNWVFLPAYSFVLGLIAMLGYVAYAAGIAKLPDLAPYFKQYGPQFAMPGLLLHFFPSWFVGVGFAAVAIGALVPAAIMSIAAANLFTRNIYKAYINPQCSAQKETDMAKLVSLVVKFGALLFIVFLPLTYAIQLQLLGGILILQTLPAIVSGIYTRWFDAKALLLGWAAGLVWGIWAASLNGFKTSGYALHIAGVVIPAYIGLYALIVNFVVAVVATVLVRVLGMANDKDATVVADYAG</sequence>
<feature type="transmembrane region" description="Helical" evidence="7">
    <location>
        <begin position="6"/>
        <end position="26"/>
    </location>
</feature>
<dbReference type="InterPro" id="IPR001734">
    <property type="entry name" value="Na/solute_symporter"/>
</dbReference>
<feature type="transmembrane region" description="Helical" evidence="7">
    <location>
        <begin position="121"/>
        <end position="141"/>
    </location>
</feature>
<dbReference type="GO" id="GO:0022857">
    <property type="term" value="F:transmembrane transporter activity"/>
    <property type="evidence" value="ECO:0007669"/>
    <property type="project" value="InterPro"/>
</dbReference>
<evidence type="ECO:0000256" key="7">
    <source>
        <dbReference type="SAM" id="Phobius"/>
    </source>
</evidence>
<keyword evidence="5 7" id="KW-1133">Transmembrane helix</keyword>
<gene>
    <name evidence="8" type="primary">yodF_5</name>
    <name evidence="8" type="ORF">GALL_418940</name>
</gene>
<feature type="transmembrane region" description="Helical" evidence="7">
    <location>
        <begin position="410"/>
        <end position="429"/>
    </location>
</feature>
<dbReference type="PANTHER" id="PTHR48086">
    <property type="entry name" value="SODIUM/PROLINE SYMPORTER-RELATED"/>
    <property type="match status" value="1"/>
</dbReference>
<comment type="similarity">
    <text evidence="2">Belongs to the sodium:solute symporter (SSF) (TC 2.A.21) family.</text>
</comment>
<protein>
    <submittedName>
        <fullName evidence="8">Putative symporter YodF</fullName>
    </submittedName>
</protein>
<dbReference type="GO" id="GO:0005886">
    <property type="term" value="C:plasma membrane"/>
    <property type="evidence" value="ECO:0007669"/>
    <property type="project" value="TreeGrafter"/>
</dbReference>
<feature type="transmembrane region" description="Helical" evidence="7">
    <location>
        <begin position="47"/>
        <end position="70"/>
    </location>
</feature>
<name>A0A1J5QK94_9ZZZZ</name>
<keyword evidence="3" id="KW-0813">Transport</keyword>
<feature type="transmembrane region" description="Helical" evidence="7">
    <location>
        <begin position="332"/>
        <end position="360"/>
    </location>
</feature>
<dbReference type="InterPro" id="IPR038377">
    <property type="entry name" value="Na/Glc_symporter_sf"/>
</dbReference>
<organism evidence="8">
    <name type="scientific">mine drainage metagenome</name>
    <dbReference type="NCBI Taxonomy" id="410659"/>
    <lineage>
        <taxon>unclassified sequences</taxon>
        <taxon>metagenomes</taxon>
        <taxon>ecological metagenomes</taxon>
    </lineage>
</organism>
<comment type="subcellular location">
    <subcellularLocation>
        <location evidence="1">Membrane</location>
        <topology evidence="1">Multi-pass membrane protein</topology>
    </subcellularLocation>
</comment>
<evidence type="ECO:0000256" key="2">
    <source>
        <dbReference type="ARBA" id="ARBA00006434"/>
    </source>
</evidence>
<feature type="transmembrane region" description="Helical" evidence="7">
    <location>
        <begin position="195"/>
        <end position="222"/>
    </location>
</feature>
<dbReference type="AlphaFoldDB" id="A0A1J5QK94"/>
<feature type="transmembrane region" description="Helical" evidence="7">
    <location>
        <begin position="76"/>
        <end position="100"/>
    </location>
</feature>
<dbReference type="PANTHER" id="PTHR48086:SF8">
    <property type="entry name" value="MONOCARBOXYLIC ACID PERMEASE"/>
    <property type="match status" value="1"/>
</dbReference>
<dbReference type="Gene3D" id="1.20.1730.10">
    <property type="entry name" value="Sodium/glucose cotransporter"/>
    <property type="match status" value="1"/>
</dbReference>
<accession>A0A1J5QK94</accession>
<feature type="transmembrane region" description="Helical" evidence="7">
    <location>
        <begin position="436"/>
        <end position="453"/>
    </location>
</feature>
<feature type="transmembrane region" description="Helical" evidence="7">
    <location>
        <begin position="381"/>
        <end position="404"/>
    </location>
</feature>
<comment type="caution">
    <text evidence="8">The sequence shown here is derived from an EMBL/GenBank/DDBJ whole genome shotgun (WGS) entry which is preliminary data.</text>
</comment>
<evidence type="ECO:0000256" key="5">
    <source>
        <dbReference type="ARBA" id="ARBA00022989"/>
    </source>
</evidence>
<feature type="transmembrane region" description="Helical" evidence="7">
    <location>
        <begin position="277"/>
        <end position="298"/>
    </location>
</feature>
<evidence type="ECO:0000256" key="4">
    <source>
        <dbReference type="ARBA" id="ARBA00022692"/>
    </source>
</evidence>
<dbReference type="NCBIfam" id="NF046076">
    <property type="entry name" value="monocarbox_MctP"/>
    <property type="match status" value="1"/>
</dbReference>
<dbReference type="Pfam" id="PF00474">
    <property type="entry name" value="SSF"/>
    <property type="match status" value="1"/>
</dbReference>
<keyword evidence="4 7" id="KW-0812">Transmembrane</keyword>
<feature type="transmembrane region" description="Helical" evidence="7">
    <location>
        <begin position="473"/>
        <end position="494"/>
    </location>
</feature>
<dbReference type="InterPro" id="IPR050277">
    <property type="entry name" value="Sodium:Solute_Symporter"/>
</dbReference>
<reference evidence="8" key="1">
    <citation type="submission" date="2016-10" db="EMBL/GenBank/DDBJ databases">
        <title>Sequence of Gallionella enrichment culture.</title>
        <authorList>
            <person name="Poehlein A."/>
            <person name="Muehling M."/>
            <person name="Daniel R."/>
        </authorList>
    </citation>
    <scope>NUCLEOTIDE SEQUENCE</scope>
</reference>
<feature type="transmembrane region" description="Helical" evidence="7">
    <location>
        <begin position="161"/>
        <end position="183"/>
    </location>
</feature>
<evidence type="ECO:0000256" key="6">
    <source>
        <dbReference type="ARBA" id="ARBA00023136"/>
    </source>
</evidence>